<organism evidence="1 2">
    <name type="scientific">Marinomonas colpomeniae</name>
    <dbReference type="NCBI Taxonomy" id="2774408"/>
    <lineage>
        <taxon>Bacteria</taxon>
        <taxon>Pseudomonadati</taxon>
        <taxon>Pseudomonadota</taxon>
        <taxon>Gammaproteobacteria</taxon>
        <taxon>Oceanospirillales</taxon>
        <taxon>Oceanospirillaceae</taxon>
        <taxon>Marinomonas</taxon>
    </lineage>
</organism>
<accession>A0ABR8NWI8</accession>
<reference evidence="1 2" key="1">
    <citation type="submission" date="2020-09" db="EMBL/GenBank/DDBJ databases">
        <title>Marinomonas sp. nov., isolated from the cysticercosis algae of Qingdao, China.</title>
        <authorList>
            <person name="Sun X."/>
        </authorList>
    </citation>
    <scope>NUCLEOTIDE SEQUENCE [LARGE SCALE GENOMIC DNA]</scope>
    <source>
        <strain evidence="1 2">SM2066</strain>
    </source>
</reference>
<comment type="caution">
    <text evidence="1">The sequence shown here is derived from an EMBL/GenBank/DDBJ whole genome shotgun (WGS) entry which is preliminary data.</text>
</comment>
<evidence type="ECO:0000313" key="1">
    <source>
        <dbReference type="EMBL" id="MBD5770263.1"/>
    </source>
</evidence>
<dbReference type="RefSeq" id="WP_191593618.1">
    <property type="nucleotide sequence ID" value="NZ_JACYFC010000001.1"/>
</dbReference>
<proteinExistence type="predicted"/>
<evidence type="ECO:0000313" key="2">
    <source>
        <dbReference type="Proteomes" id="UP000604161"/>
    </source>
</evidence>
<keyword evidence="2" id="KW-1185">Reference proteome</keyword>
<gene>
    <name evidence="1" type="ORF">IF202_04295</name>
</gene>
<sequence>MNCPFCLTDNRCAINEKQSCWCFTMTIPDCMLELVPSQKKDKVCICRSCIELYNNDPENFLNIFRSV</sequence>
<dbReference type="EMBL" id="JACYFC010000001">
    <property type="protein sequence ID" value="MBD5770263.1"/>
    <property type="molecule type" value="Genomic_DNA"/>
</dbReference>
<dbReference type="InterPro" id="IPR032720">
    <property type="entry name" value="Cys_rich_CWC"/>
</dbReference>
<dbReference type="Pfam" id="PF14375">
    <property type="entry name" value="Cys_rich_CWC"/>
    <property type="match status" value="1"/>
</dbReference>
<protein>
    <submittedName>
        <fullName evidence="1">Cysteine-rich CWC family protein</fullName>
    </submittedName>
</protein>
<name>A0ABR8NWI8_9GAMM</name>
<dbReference type="Proteomes" id="UP000604161">
    <property type="component" value="Unassembled WGS sequence"/>
</dbReference>